<evidence type="ECO:0000313" key="1">
    <source>
        <dbReference type="EMBL" id="MFC4676661.1"/>
    </source>
</evidence>
<evidence type="ECO:0008006" key="3">
    <source>
        <dbReference type="Google" id="ProtNLM"/>
    </source>
</evidence>
<gene>
    <name evidence="1" type="ORF">ACFO6W_23550</name>
</gene>
<protein>
    <recommendedName>
        <fullName evidence="3">DUF4878 domain-containing protein</fullName>
    </recommendedName>
</protein>
<organism evidence="1 2">
    <name type="scientific">Dysgonomonas termitidis</name>
    <dbReference type="NCBI Taxonomy" id="1516126"/>
    <lineage>
        <taxon>Bacteria</taxon>
        <taxon>Pseudomonadati</taxon>
        <taxon>Bacteroidota</taxon>
        <taxon>Bacteroidia</taxon>
        <taxon>Bacteroidales</taxon>
        <taxon>Dysgonomonadaceae</taxon>
        <taxon>Dysgonomonas</taxon>
    </lineage>
</organism>
<dbReference type="EMBL" id="JBHSGN010000150">
    <property type="protein sequence ID" value="MFC4676661.1"/>
    <property type="molecule type" value="Genomic_DNA"/>
</dbReference>
<comment type="caution">
    <text evidence="1">The sequence shown here is derived from an EMBL/GenBank/DDBJ whole genome shotgun (WGS) entry which is preliminary data.</text>
</comment>
<dbReference type="Proteomes" id="UP001596023">
    <property type="component" value="Unassembled WGS sequence"/>
</dbReference>
<dbReference type="RefSeq" id="WP_380001114.1">
    <property type="nucleotide sequence ID" value="NZ_JBHSGN010000150.1"/>
</dbReference>
<sequence length="149" mass="17627">MENNSIIYKLILFIAIMMSVFSCNKTQEHKESPFIIVVKLLSAEQKLDYNEAQKYIDVDKVYSKYLGSKDPEKEWKELLQFNYNLGKDPKFSNSIDFYKYDITENITKEDATVVLTEKDIEAPIKKIIYKLDFLQNQWIVTSIDYIKNE</sequence>
<name>A0ABV9L2Z6_9BACT</name>
<evidence type="ECO:0000313" key="2">
    <source>
        <dbReference type="Proteomes" id="UP001596023"/>
    </source>
</evidence>
<proteinExistence type="predicted"/>
<reference evidence="2" key="1">
    <citation type="journal article" date="2019" name="Int. J. Syst. Evol. Microbiol.">
        <title>The Global Catalogue of Microorganisms (GCM) 10K type strain sequencing project: providing services to taxonomists for standard genome sequencing and annotation.</title>
        <authorList>
            <consortium name="The Broad Institute Genomics Platform"/>
            <consortium name="The Broad Institute Genome Sequencing Center for Infectious Disease"/>
            <person name="Wu L."/>
            <person name="Ma J."/>
        </authorList>
    </citation>
    <scope>NUCLEOTIDE SEQUENCE [LARGE SCALE GENOMIC DNA]</scope>
    <source>
        <strain evidence="2">CCUG 66188</strain>
    </source>
</reference>
<accession>A0ABV9L2Z6</accession>
<keyword evidence="2" id="KW-1185">Reference proteome</keyword>